<feature type="region of interest" description="Disordered" evidence="2">
    <location>
        <begin position="1"/>
        <end position="95"/>
    </location>
</feature>
<gene>
    <name evidence="4" type="ORF">BB934_23485</name>
</gene>
<protein>
    <recommendedName>
        <fullName evidence="3">M23ase beta-sheet core domain-containing protein</fullName>
    </recommendedName>
</protein>
<evidence type="ECO:0000256" key="2">
    <source>
        <dbReference type="SAM" id="MobiDB-lite"/>
    </source>
</evidence>
<dbReference type="InterPro" id="IPR016047">
    <property type="entry name" value="M23ase_b-sheet_dom"/>
</dbReference>
<evidence type="ECO:0000313" key="4">
    <source>
        <dbReference type="EMBL" id="ANY82013.1"/>
    </source>
</evidence>
<feature type="compositionally biased region" description="Low complexity" evidence="2">
    <location>
        <begin position="185"/>
        <end position="207"/>
    </location>
</feature>
<reference evidence="4" key="1">
    <citation type="submission" date="2016-07" db="EMBL/GenBank/DDBJ databases">
        <title>Microvirga ossetica sp. nov. a new species of rhizobia isolated from root nodules of the legume species Vicia alpestris Steven originated from North Ossetia region in the Caucasus.</title>
        <authorList>
            <person name="Safronova V.I."/>
            <person name="Kuznetsova I.G."/>
            <person name="Sazanova A.L."/>
            <person name="Belimov A."/>
            <person name="Andronov E."/>
            <person name="Osledkin Y.S."/>
            <person name="Onishchuk O.P."/>
            <person name="Kurchak O.N."/>
            <person name="Shaposhnikov A.I."/>
            <person name="Willems A."/>
            <person name="Tikhonovich I.A."/>
        </authorList>
    </citation>
    <scope>NUCLEOTIDE SEQUENCE [LARGE SCALE GENOMIC DNA]</scope>
    <source>
        <strain evidence="4">V5/3M</strain>
    </source>
</reference>
<proteinExistence type="inferred from homology"/>
<dbReference type="KEGG" id="moc:BB934_23485"/>
<feature type="domain" description="M23ase beta-sheet core" evidence="3">
    <location>
        <begin position="231"/>
        <end position="325"/>
    </location>
</feature>
<dbReference type="PANTHER" id="PTHR21666">
    <property type="entry name" value="PEPTIDASE-RELATED"/>
    <property type="match status" value="1"/>
</dbReference>
<comment type="similarity">
    <text evidence="1">Belongs to the E.coli NlpD/Haemophilus LppB family.</text>
</comment>
<dbReference type="SUPFAM" id="SSF51261">
    <property type="entry name" value="Duplicated hybrid motif"/>
    <property type="match status" value="1"/>
</dbReference>
<dbReference type="AlphaFoldDB" id="A0A1B2EPV3"/>
<evidence type="ECO:0000259" key="3">
    <source>
        <dbReference type="Pfam" id="PF01551"/>
    </source>
</evidence>
<dbReference type="GO" id="GO:0004222">
    <property type="term" value="F:metalloendopeptidase activity"/>
    <property type="evidence" value="ECO:0007669"/>
    <property type="project" value="TreeGrafter"/>
</dbReference>
<dbReference type="Gene3D" id="2.70.70.10">
    <property type="entry name" value="Glucose Permease (Domain IIA)"/>
    <property type="match status" value="1"/>
</dbReference>
<accession>A0A1B2EPV3</accession>
<dbReference type="Pfam" id="PF01551">
    <property type="entry name" value="Peptidase_M23"/>
    <property type="match status" value="1"/>
</dbReference>
<sequence>MGSAAAACSTDSARFAENPFSNPFAASERMETTASTASQPQSQPSYSAAPMATPSVHAQALPPVQSQPLSQPTRIASAPAPIQPRPVPVAQTAPAQPKFRLVDTSKVPAATTPVAAAEPVKRVRPGMTSTAQAPAPAKSAPMQVASATNEPLVSAPKPLVSAPKPVVEQPKVAALTQPEPMKPAVAVQPTAPQPEAKAPAPEPEATASVSGDFRWPARGRVIAGFGANGGNEGINIAVPEGTPVKATEAGTVTYAGSEVKGYGNLVLIRHENGYVSAYAHNGALSVKRGEQVKRGQVIATSGQSGNVTSPQLHFEIRKGAQPVDPMKYLGG</sequence>
<evidence type="ECO:0000256" key="1">
    <source>
        <dbReference type="ARBA" id="ARBA00038420"/>
    </source>
</evidence>
<dbReference type="EMBL" id="CP016616">
    <property type="protein sequence ID" value="ANY82013.1"/>
    <property type="molecule type" value="Genomic_DNA"/>
</dbReference>
<feature type="compositionally biased region" description="Low complexity" evidence="2">
    <location>
        <begin position="32"/>
        <end position="72"/>
    </location>
</feature>
<feature type="region of interest" description="Disordered" evidence="2">
    <location>
        <begin position="185"/>
        <end position="210"/>
    </location>
</feature>
<name>A0A1B2EPV3_9HYPH</name>
<dbReference type="CDD" id="cd12797">
    <property type="entry name" value="M23_peptidase"/>
    <property type="match status" value="1"/>
</dbReference>
<dbReference type="InterPro" id="IPR011055">
    <property type="entry name" value="Dup_hybrid_motif"/>
</dbReference>
<dbReference type="InterPro" id="IPR050570">
    <property type="entry name" value="Cell_wall_metabolism_enzyme"/>
</dbReference>
<dbReference type="PANTHER" id="PTHR21666:SF263">
    <property type="entry name" value="MUREIN HYDROLASE ACTIVATOR NLPD"/>
    <property type="match status" value="1"/>
</dbReference>
<organism evidence="4">
    <name type="scientific">Microvirga ossetica</name>
    <dbReference type="NCBI Taxonomy" id="1882682"/>
    <lineage>
        <taxon>Bacteria</taxon>
        <taxon>Pseudomonadati</taxon>
        <taxon>Pseudomonadota</taxon>
        <taxon>Alphaproteobacteria</taxon>
        <taxon>Hyphomicrobiales</taxon>
        <taxon>Methylobacteriaceae</taxon>
        <taxon>Microvirga</taxon>
    </lineage>
</organism>